<dbReference type="SUPFAM" id="SSF55124">
    <property type="entry name" value="Nitrite/Sulfite reductase N-terminal domain-like"/>
    <property type="match status" value="1"/>
</dbReference>
<evidence type="ECO:0000256" key="3">
    <source>
        <dbReference type="ARBA" id="ARBA00001974"/>
    </source>
</evidence>
<dbReference type="InterPro" id="IPR005117">
    <property type="entry name" value="NiRdtase/SiRdtase_haem-b_fer"/>
</dbReference>
<keyword evidence="10" id="KW-0479">Metal-binding</keyword>
<evidence type="ECO:0000256" key="16">
    <source>
        <dbReference type="ARBA" id="ARBA00034078"/>
    </source>
</evidence>
<dbReference type="GO" id="GO:0051537">
    <property type="term" value="F:2 iron, 2 sulfur cluster binding"/>
    <property type="evidence" value="ECO:0007669"/>
    <property type="project" value="UniProtKB-KW"/>
</dbReference>
<dbReference type="InterPro" id="IPR007419">
    <property type="entry name" value="BFD-like_2Fe2S-bd_dom"/>
</dbReference>
<comment type="cofactor">
    <cofactor evidence="2">
        <name>[4Fe-4S] cluster</name>
        <dbReference type="ChEBI" id="CHEBI:49883"/>
    </cofactor>
</comment>
<keyword evidence="9" id="KW-0001">2Fe-2S</keyword>
<dbReference type="AlphaFoldDB" id="A0AAF0Y7U4"/>
<dbReference type="GO" id="GO:0008942">
    <property type="term" value="F:nitrite reductase [NAD(P)H] activity"/>
    <property type="evidence" value="ECO:0007669"/>
    <property type="project" value="InterPro"/>
</dbReference>
<dbReference type="PROSITE" id="PS51296">
    <property type="entry name" value="RIESKE"/>
    <property type="match status" value="1"/>
</dbReference>
<evidence type="ECO:0000256" key="1">
    <source>
        <dbReference type="ARBA" id="ARBA00001929"/>
    </source>
</evidence>
<dbReference type="InterPro" id="IPR036188">
    <property type="entry name" value="FAD/NAD-bd_sf"/>
</dbReference>
<keyword evidence="15" id="KW-0534">Nitrate assimilation</keyword>
<dbReference type="FunFam" id="3.30.413.10:FF:000007">
    <property type="entry name" value="Nitrite reductase [NAD(P)H] large subunit"/>
    <property type="match status" value="1"/>
</dbReference>
<keyword evidence="11" id="KW-0274">FAD</keyword>
<dbReference type="PRINTS" id="PR00368">
    <property type="entry name" value="FADPNR"/>
</dbReference>
<comment type="cofactor">
    <cofactor evidence="16">
        <name>[2Fe-2S] cluster</name>
        <dbReference type="ChEBI" id="CHEBI:190135"/>
    </cofactor>
</comment>
<keyword evidence="8" id="KW-0285">Flavoprotein</keyword>
<dbReference type="InterPro" id="IPR041854">
    <property type="entry name" value="BFD-like_2Fe2S-bd_dom_sf"/>
</dbReference>
<protein>
    <submittedName>
        <fullName evidence="18">Nitrite reductase [NAD(P)H]</fullName>
    </submittedName>
</protein>
<dbReference type="InterPro" id="IPR052034">
    <property type="entry name" value="NasD-like"/>
</dbReference>
<keyword evidence="19" id="KW-1185">Reference proteome</keyword>
<evidence type="ECO:0000256" key="6">
    <source>
        <dbReference type="ARBA" id="ARBA00022485"/>
    </source>
</evidence>
<evidence type="ECO:0000256" key="7">
    <source>
        <dbReference type="ARBA" id="ARBA00022617"/>
    </source>
</evidence>
<comment type="pathway">
    <text evidence="4">Nitrogen metabolism; nitrate reduction (assimilation).</text>
</comment>
<dbReference type="Pfam" id="PF03460">
    <property type="entry name" value="NIR_SIR_ferr"/>
    <property type="match status" value="1"/>
</dbReference>
<keyword evidence="6" id="KW-0004">4Fe-4S</keyword>
<dbReference type="Gene3D" id="3.50.50.60">
    <property type="entry name" value="FAD/NAD(P)-binding domain"/>
    <property type="match status" value="2"/>
</dbReference>
<evidence type="ECO:0000256" key="13">
    <source>
        <dbReference type="ARBA" id="ARBA00023004"/>
    </source>
</evidence>
<dbReference type="PANTHER" id="PTHR43809">
    <property type="entry name" value="NITRITE REDUCTASE (NADH) LARGE SUBUNIT"/>
    <property type="match status" value="1"/>
</dbReference>
<name>A0AAF0Y7U4_9TREE</name>
<dbReference type="Proteomes" id="UP000827549">
    <property type="component" value="Chromosome 3"/>
</dbReference>
<dbReference type="Pfam" id="PF04324">
    <property type="entry name" value="Fer2_BFD"/>
    <property type="match status" value="1"/>
</dbReference>
<dbReference type="InterPro" id="IPR023753">
    <property type="entry name" value="FAD/NAD-binding_dom"/>
</dbReference>
<reference evidence="18" key="1">
    <citation type="submission" date="2023-10" db="EMBL/GenBank/DDBJ databases">
        <authorList>
            <person name="Noh H."/>
        </authorList>
    </citation>
    <scope>NUCLEOTIDE SEQUENCE</scope>
    <source>
        <strain evidence="18">DUCC4014</strain>
    </source>
</reference>
<dbReference type="GO" id="GO:0042128">
    <property type="term" value="P:nitrate assimilation"/>
    <property type="evidence" value="ECO:0007669"/>
    <property type="project" value="UniProtKB-KW"/>
</dbReference>
<feature type="domain" description="Rieske" evidence="17">
    <location>
        <begin position="920"/>
        <end position="1024"/>
    </location>
</feature>
<keyword evidence="14" id="KW-0411">Iron-sulfur</keyword>
<keyword evidence="13" id="KW-0408">Iron</keyword>
<dbReference type="InterPro" id="IPR006067">
    <property type="entry name" value="NO2/SO3_Rdtase_4Fe4S_dom"/>
</dbReference>
<organism evidence="18 19">
    <name type="scientific">Vanrija pseudolonga</name>
    <dbReference type="NCBI Taxonomy" id="143232"/>
    <lineage>
        <taxon>Eukaryota</taxon>
        <taxon>Fungi</taxon>
        <taxon>Dikarya</taxon>
        <taxon>Basidiomycota</taxon>
        <taxon>Agaricomycotina</taxon>
        <taxon>Tremellomycetes</taxon>
        <taxon>Trichosporonales</taxon>
        <taxon>Trichosporonaceae</taxon>
        <taxon>Vanrija</taxon>
    </lineage>
</organism>
<dbReference type="SUPFAM" id="SSF56014">
    <property type="entry name" value="Nitrite and sulphite reductase 4Fe-4S domain-like"/>
    <property type="match status" value="1"/>
</dbReference>
<comment type="similarity">
    <text evidence="5">Belongs to the nitrite and sulfite reductase 4Fe-4S domain family.</text>
</comment>
<dbReference type="NCBIfam" id="TIGR02378">
    <property type="entry name" value="nirD_assim_sml"/>
    <property type="match status" value="1"/>
</dbReference>
<dbReference type="SUPFAM" id="SSF50022">
    <property type="entry name" value="ISP domain"/>
    <property type="match status" value="1"/>
</dbReference>
<dbReference type="InterPro" id="IPR012748">
    <property type="entry name" value="Rieske-like_NirD"/>
</dbReference>
<dbReference type="InterPro" id="IPR036922">
    <property type="entry name" value="Rieske_2Fe-2S_sf"/>
</dbReference>
<dbReference type="PRINTS" id="PR00397">
    <property type="entry name" value="SIROHAEM"/>
</dbReference>
<evidence type="ECO:0000313" key="19">
    <source>
        <dbReference type="Proteomes" id="UP000827549"/>
    </source>
</evidence>
<dbReference type="CDD" id="cd03529">
    <property type="entry name" value="Rieske_NirD"/>
    <property type="match status" value="1"/>
</dbReference>
<sequence>MVVGLGMVGIAFIEKMLALDTEGKYFIRTCGEEPTYAYNRVGLTEYFQHRNIEDLYLHDASWYAEQDPDHFAFHIGQQVVSIDGANKTVLTSENNTFAYDILVLATGSVADLPSYVTREQAKTTQGVFVYRSIADLEDIFAFAGKPAVSKATVVGGGLLGLEAAKAVYDMKVPEVSIMIRQEYPLNRQLDAPAGDLVKAKIESLGVKVLSRCSPDSLVIKRDSGREIFAGFNNAGETYPSDMVIFAIGIKPRDDLPAESGIKTSPKGGIVVADDLSTSLPGVYAIGECANWRGNFYGLIAPGIEMADILAFNLTQTSGVGAHAARKMNPPDLSTRLKLMGVDVASFGDYFADVRTPAQPMGPPSTQPGAAAAPGLVTIHPSAKRRYLTNDNGPVKCLTYHDPFGATYKKYIFSSDGRHLIGGMMIGDVGDFTKLVAITKKKALDVPPSQFILGSRTSGDDDGDDLDDDTVICSCHNVTKAAIAASVKDGAQGFGEVKKSTKAGSGCGGCVPLATAIMKTEMKKAGVTIDNRYAHQPDPTDFRLCLHFKMSRMDLLQVVKIKKLRAFRAIMDTVSIDGSQGCEICKPAIASILASTYNEHVMKPEHHALQDTNDKFMANIQRNGTFSVVPRIPGGEVQPDQLVAIGQIAKEYGLYTKITGGQRIDMFGAEKPDLPAIWERLNAVGLESGQAYGKSLRTVKSCVGSTWCRFGVGDSVGLAISLEKRYRGVRAPHKFKGGVSGCVRECAEAQSKDFGLIATDKGWNIFIGGNGGATPRHAILFAQDVPPSKVVRILDRYIMFYIRTADRLVRTAPWVESFEGGIEKLRRILIQDELGICTDLESEMQYLISTYEDEWGKAVRDPGMRHQFRQFVNTPDRVKGIENIEERGQRRAADWPKNFPARKFGASEIVTPRTQWTWVAGLATAVDLQPTDAATTSAAVKYGDTQLAIFHVPRRGYYAMQQMCPHKRAFVLDHGIVGDDTKGNLHVSCPLHKRNFRLDTGECTNDDDYNVMSFDVREVAGGALEVLLPPMPELDAVLGTSKWMVRQSTAEALGPIAAANIKTVPPVLQTNACSSNHGGCGDSKLDW</sequence>
<dbReference type="Gene3D" id="2.102.10.10">
    <property type="entry name" value="Rieske [2Fe-2S] iron-sulphur domain"/>
    <property type="match status" value="1"/>
</dbReference>
<evidence type="ECO:0000256" key="2">
    <source>
        <dbReference type="ARBA" id="ARBA00001966"/>
    </source>
</evidence>
<comment type="cofactor">
    <cofactor evidence="1">
        <name>siroheme</name>
        <dbReference type="ChEBI" id="CHEBI:60052"/>
    </cofactor>
</comment>
<keyword evidence="12" id="KW-0560">Oxidoreductase</keyword>
<dbReference type="InterPro" id="IPR036136">
    <property type="entry name" value="Nit/Sulf_reduc_fer-like_dom_sf"/>
</dbReference>
<evidence type="ECO:0000259" key="17">
    <source>
        <dbReference type="PROSITE" id="PS51296"/>
    </source>
</evidence>
<dbReference type="Pfam" id="PF01077">
    <property type="entry name" value="NIR_SIR"/>
    <property type="match status" value="1"/>
</dbReference>
<evidence type="ECO:0000256" key="14">
    <source>
        <dbReference type="ARBA" id="ARBA00023014"/>
    </source>
</evidence>
<dbReference type="PROSITE" id="PS00365">
    <property type="entry name" value="NIR_SIR"/>
    <property type="match status" value="1"/>
</dbReference>
<dbReference type="Gene3D" id="3.90.480.20">
    <property type="match status" value="1"/>
</dbReference>
<accession>A0AAF0Y7U4</accession>
<dbReference type="InterPro" id="IPR017941">
    <property type="entry name" value="Rieske_2Fe-2S"/>
</dbReference>
<dbReference type="Pfam" id="PF13806">
    <property type="entry name" value="Rieske_2"/>
    <property type="match status" value="1"/>
</dbReference>
<evidence type="ECO:0000256" key="12">
    <source>
        <dbReference type="ARBA" id="ARBA00023002"/>
    </source>
</evidence>
<dbReference type="Pfam" id="PF07992">
    <property type="entry name" value="Pyr_redox_2"/>
    <property type="match status" value="1"/>
</dbReference>
<evidence type="ECO:0000256" key="15">
    <source>
        <dbReference type="ARBA" id="ARBA00023063"/>
    </source>
</evidence>
<evidence type="ECO:0000256" key="5">
    <source>
        <dbReference type="ARBA" id="ARBA00010429"/>
    </source>
</evidence>
<gene>
    <name evidence="18" type="primary">niiA</name>
    <name evidence="18" type="ORF">LOC62_03G005204</name>
</gene>
<dbReference type="RefSeq" id="XP_062627712.1">
    <property type="nucleotide sequence ID" value="XM_062771728.1"/>
</dbReference>
<dbReference type="PANTHER" id="PTHR43809:SF1">
    <property type="entry name" value="NITRITE REDUCTASE (NADH) LARGE SUBUNIT"/>
    <property type="match status" value="1"/>
</dbReference>
<dbReference type="InterPro" id="IPR006066">
    <property type="entry name" value="NO2/SO3_Rdtase_FeS/sirohaem_BS"/>
</dbReference>
<dbReference type="InterPro" id="IPR045854">
    <property type="entry name" value="NO2/SO3_Rdtase_4Fe4S_sf"/>
</dbReference>
<comment type="cofactor">
    <cofactor evidence="3">
        <name>FAD</name>
        <dbReference type="ChEBI" id="CHEBI:57692"/>
    </cofactor>
</comment>
<dbReference type="GO" id="GO:0046872">
    <property type="term" value="F:metal ion binding"/>
    <property type="evidence" value="ECO:0007669"/>
    <property type="project" value="UniProtKB-KW"/>
</dbReference>
<evidence type="ECO:0000256" key="11">
    <source>
        <dbReference type="ARBA" id="ARBA00022827"/>
    </source>
</evidence>
<dbReference type="EMBL" id="CP086716">
    <property type="protein sequence ID" value="WOO81680.1"/>
    <property type="molecule type" value="Genomic_DNA"/>
</dbReference>
<evidence type="ECO:0000256" key="4">
    <source>
        <dbReference type="ARBA" id="ARBA00005096"/>
    </source>
</evidence>
<dbReference type="GO" id="GO:0020037">
    <property type="term" value="F:heme binding"/>
    <property type="evidence" value="ECO:0007669"/>
    <property type="project" value="InterPro"/>
</dbReference>
<evidence type="ECO:0000313" key="18">
    <source>
        <dbReference type="EMBL" id="WOO81680.1"/>
    </source>
</evidence>
<dbReference type="SUPFAM" id="SSF51905">
    <property type="entry name" value="FAD/NAD(P)-binding domain"/>
    <property type="match status" value="2"/>
</dbReference>
<keyword evidence="7" id="KW-0349">Heme</keyword>
<dbReference type="Gene3D" id="3.30.413.10">
    <property type="entry name" value="Sulfite Reductase Hemoprotein, domain 1"/>
    <property type="match status" value="1"/>
</dbReference>
<dbReference type="Gene3D" id="1.10.10.1100">
    <property type="entry name" value="BFD-like [2Fe-2S]-binding domain"/>
    <property type="match status" value="1"/>
</dbReference>
<evidence type="ECO:0000256" key="9">
    <source>
        <dbReference type="ARBA" id="ARBA00022714"/>
    </source>
</evidence>
<evidence type="ECO:0000256" key="10">
    <source>
        <dbReference type="ARBA" id="ARBA00022723"/>
    </source>
</evidence>
<dbReference type="GeneID" id="87808433"/>
<dbReference type="GO" id="GO:0051539">
    <property type="term" value="F:4 iron, 4 sulfur cluster binding"/>
    <property type="evidence" value="ECO:0007669"/>
    <property type="project" value="UniProtKB-KW"/>
</dbReference>
<proteinExistence type="inferred from homology"/>
<evidence type="ECO:0000256" key="8">
    <source>
        <dbReference type="ARBA" id="ARBA00022630"/>
    </source>
</evidence>